<dbReference type="SMART" id="SM00859">
    <property type="entry name" value="Semialdhyde_dh"/>
    <property type="match status" value="1"/>
</dbReference>
<accession>A0A7V1LLQ2</accession>
<evidence type="ECO:0000256" key="5">
    <source>
        <dbReference type="ARBA" id="ARBA00023002"/>
    </source>
</evidence>
<evidence type="ECO:0000256" key="7">
    <source>
        <dbReference type="PIRSR" id="PIRSR000148-1"/>
    </source>
</evidence>
<reference evidence="9" key="1">
    <citation type="journal article" date="2020" name="mSystems">
        <title>Genome- and Community-Level Interaction Insights into Carbon Utilization and Element Cycling Functions of Hydrothermarchaeota in Hydrothermal Sediment.</title>
        <authorList>
            <person name="Zhou Z."/>
            <person name="Liu Y."/>
            <person name="Xu W."/>
            <person name="Pan J."/>
            <person name="Luo Z.H."/>
            <person name="Li M."/>
        </authorList>
    </citation>
    <scope>NUCLEOTIDE SEQUENCE [LARGE SCALE GENOMIC DNA]</scope>
    <source>
        <strain evidence="9">HyVt-456</strain>
    </source>
</reference>
<feature type="active site" description="Acyl-thioester intermediate" evidence="7">
    <location>
        <position position="136"/>
    </location>
</feature>
<gene>
    <name evidence="9" type="primary">asd</name>
    <name evidence="9" type="ORF">ENJ10_06150</name>
</gene>
<feature type="non-terminal residue" evidence="9">
    <location>
        <position position="1"/>
    </location>
</feature>
<keyword evidence="3" id="KW-0791">Threonine biosynthesis</keyword>
<sequence length="336" mass="36735">GATGSVGQKFIQLLDRHPWFEIAVLAASERSAGRPYGEAVNWVQESPMPGNIANMKVSASEPGFDVPLVFSALDAAAATGIEKAFAREGYMVISNARSYRQHPNVPLMIPEVNSDHLAALEHQPFGAGGIVTNPNCSTTGMVMALKPLHDLFGLEQVHVVTLQALSGAGYPGVSSLDALDNVVPFISGEEGKMESEPKKLLGRWNGQNFVEEELRISASCHRVPVLDGHMESISVKLKKKATEKQIIEAWESFRALPQELKLPTAPKQPLHYFSREHFPQPRIHRNLEKGMAVSIGRLRPCSLFDFKFSVLVHNTIRGAAGGAILNAEMLVAQKRF</sequence>
<dbReference type="InterPro" id="IPR036291">
    <property type="entry name" value="NAD(P)-bd_dom_sf"/>
</dbReference>
<comment type="similarity">
    <text evidence="1">Belongs to the aspartate-semialdehyde dehydrogenase family.</text>
</comment>
<keyword evidence="2" id="KW-0028">Amino-acid biosynthesis</keyword>
<evidence type="ECO:0000256" key="2">
    <source>
        <dbReference type="ARBA" id="ARBA00022605"/>
    </source>
</evidence>
<dbReference type="Pfam" id="PF02774">
    <property type="entry name" value="Semialdhyde_dhC"/>
    <property type="match status" value="1"/>
</dbReference>
<dbReference type="Gene3D" id="3.30.360.10">
    <property type="entry name" value="Dihydrodipicolinate Reductase, domain 2"/>
    <property type="match status" value="1"/>
</dbReference>
<dbReference type="CDD" id="cd02315">
    <property type="entry name" value="ScASADH_like_N"/>
    <property type="match status" value="1"/>
</dbReference>
<dbReference type="PANTHER" id="PTHR46718:SF1">
    <property type="entry name" value="ASPARTATE-SEMIALDEHYDE DEHYDROGENASE"/>
    <property type="match status" value="1"/>
</dbReference>
<dbReference type="InterPro" id="IPR051823">
    <property type="entry name" value="ASADH-related"/>
</dbReference>
<comment type="caution">
    <text evidence="9">The sequence shown here is derived from an EMBL/GenBank/DDBJ whole genome shotgun (WGS) entry which is preliminary data.</text>
</comment>
<protein>
    <submittedName>
        <fullName evidence="9">Aspartate-semialdehyde dehydrogenase</fullName>
        <ecNumber evidence="9">1.2.1.11</ecNumber>
    </submittedName>
</protein>
<evidence type="ECO:0000259" key="8">
    <source>
        <dbReference type="SMART" id="SM00859"/>
    </source>
</evidence>
<organism evidence="9">
    <name type="scientific">Caldithrix abyssi</name>
    <dbReference type="NCBI Taxonomy" id="187145"/>
    <lineage>
        <taxon>Bacteria</taxon>
        <taxon>Pseudomonadati</taxon>
        <taxon>Calditrichota</taxon>
        <taxon>Calditrichia</taxon>
        <taxon>Calditrichales</taxon>
        <taxon>Calditrichaceae</taxon>
        <taxon>Caldithrix</taxon>
    </lineage>
</organism>
<dbReference type="Pfam" id="PF01118">
    <property type="entry name" value="Semialdhyde_dh"/>
    <property type="match status" value="1"/>
</dbReference>
<evidence type="ECO:0000256" key="6">
    <source>
        <dbReference type="ARBA" id="ARBA00023167"/>
    </source>
</evidence>
<dbReference type="GO" id="GO:0009088">
    <property type="term" value="P:threonine biosynthetic process"/>
    <property type="evidence" value="ECO:0007669"/>
    <property type="project" value="UniProtKB-KW"/>
</dbReference>
<dbReference type="InterPro" id="IPR000534">
    <property type="entry name" value="Semialdehyde_DH_NAD-bd"/>
</dbReference>
<dbReference type="PANTHER" id="PTHR46718">
    <property type="entry name" value="ASPARTATE-SEMIALDEHYDE DEHYDROGENASE"/>
    <property type="match status" value="1"/>
</dbReference>
<keyword evidence="6" id="KW-0486">Methionine biosynthesis</keyword>
<dbReference type="Gene3D" id="3.40.50.720">
    <property type="entry name" value="NAD(P)-binding Rossmann-like Domain"/>
    <property type="match status" value="1"/>
</dbReference>
<proteinExistence type="inferred from homology"/>
<dbReference type="FunFam" id="3.30.360.10:FF:000016">
    <property type="entry name" value="Probable aspartate-semialdehyde dehydrogenase"/>
    <property type="match status" value="1"/>
</dbReference>
<dbReference type="InterPro" id="IPR012280">
    <property type="entry name" value="Semialdhyde_DH_dimer_dom"/>
</dbReference>
<evidence type="ECO:0000256" key="1">
    <source>
        <dbReference type="ARBA" id="ARBA00010584"/>
    </source>
</evidence>
<dbReference type="GO" id="GO:0050661">
    <property type="term" value="F:NADP binding"/>
    <property type="evidence" value="ECO:0007669"/>
    <property type="project" value="InterPro"/>
</dbReference>
<dbReference type="EMBL" id="DRLD01000169">
    <property type="protein sequence ID" value="HED10250.1"/>
    <property type="molecule type" value="Genomic_DNA"/>
</dbReference>
<dbReference type="CDD" id="cd18130">
    <property type="entry name" value="ASADH_C_arch_fung_like"/>
    <property type="match status" value="1"/>
</dbReference>
<feature type="domain" description="Semialdehyde dehydrogenase NAD-binding" evidence="8">
    <location>
        <begin position="1"/>
        <end position="120"/>
    </location>
</feature>
<dbReference type="NCBIfam" id="TIGR00978">
    <property type="entry name" value="asd_EA"/>
    <property type="match status" value="1"/>
</dbReference>
<dbReference type="AlphaFoldDB" id="A0A7V1LLQ2"/>
<dbReference type="GO" id="GO:0051287">
    <property type="term" value="F:NAD binding"/>
    <property type="evidence" value="ECO:0007669"/>
    <property type="project" value="InterPro"/>
</dbReference>
<keyword evidence="4" id="KW-0521">NADP</keyword>
<dbReference type="Proteomes" id="UP000886005">
    <property type="component" value="Unassembled WGS sequence"/>
</dbReference>
<dbReference type="GO" id="GO:0004073">
    <property type="term" value="F:aspartate-semialdehyde dehydrogenase activity"/>
    <property type="evidence" value="ECO:0007669"/>
    <property type="project" value="UniProtKB-EC"/>
</dbReference>
<dbReference type="EC" id="1.2.1.11" evidence="9"/>
<dbReference type="InterPro" id="IPR005676">
    <property type="entry name" value="Asp_semi-ald_DH_pep-lack"/>
</dbReference>
<dbReference type="SUPFAM" id="SSF55347">
    <property type="entry name" value="Glyceraldehyde-3-phosphate dehydrogenase-like, C-terminal domain"/>
    <property type="match status" value="1"/>
</dbReference>
<dbReference type="GO" id="GO:0009086">
    <property type="term" value="P:methionine biosynthetic process"/>
    <property type="evidence" value="ECO:0007669"/>
    <property type="project" value="UniProtKB-KW"/>
</dbReference>
<dbReference type="GO" id="GO:0046983">
    <property type="term" value="F:protein dimerization activity"/>
    <property type="evidence" value="ECO:0007669"/>
    <property type="project" value="InterPro"/>
</dbReference>
<dbReference type="PIRSF" id="PIRSF000148">
    <property type="entry name" value="ASA_dh"/>
    <property type="match status" value="1"/>
</dbReference>
<evidence type="ECO:0000313" key="9">
    <source>
        <dbReference type="EMBL" id="HED10250.1"/>
    </source>
</evidence>
<keyword evidence="5 9" id="KW-0560">Oxidoreductase</keyword>
<dbReference type="NCBIfam" id="NF006416">
    <property type="entry name" value="PRK08664.1"/>
    <property type="match status" value="1"/>
</dbReference>
<name>A0A7V1LLQ2_CALAY</name>
<evidence type="ECO:0000256" key="4">
    <source>
        <dbReference type="ARBA" id="ARBA00022857"/>
    </source>
</evidence>
<evidence type="ECO:0000256" key="3">
    <source>
        <dbReference type="ARBA" id="ARBA00022697"/>
    </source>
</evidence>
<feature type="active site" description="Proton acceptor" evidence="7">
    <location>
        <position position="229"/>
    </location>
</feature>
<dbReference type="SUPFAM" id="SSF51735">
    <property type="entry name" value="NAD(P)-binding Rossmann-fold domains"/>
    <property type="match status" value="1"/>
</dbReference>